<reference evidence="1" key="1">
    <citation type="submission" date="2022-12" db="EMBL/GenBank/DDBJ databases">
        <authorList>
            <person name="Petersen C."/>
        </authorList>
    </citation>
    <scope>NUCLEOTIDE SEQUENCE</scope>
    <source>
        <strain evidence="1">IBT 30728</strain>
    </source>
</reference>
<keyword evidence="2" id="KW-1185">Reference proteome</keyword>
<dbReference type="RefSeq" id="XP_056794934.1">
    <property type="nucleotide sequence ID" value="XM_056930641.1"/>
</dbReference>
<evidence type="ECO:0000313" key="2">
    <source>
        <dbReference type="Proteomes" id="UP001148312"/>
    </source>
</evidence>
<protein>
    <submittedName>
        <fullName evidence="1">Uncharacterized protein</fullName>
    </submittedName>
</protein>
<dbReference type="Proteomes" id="UP001148312">
    <property type="component" value="Unassembled WGS sequence"/>
</dbReference>
<dbReference type="GeneID" id="81620890"/>
<name>A0A9W9XMU7_9EURO</name>
<proteinExistence type="predicted"/>
<evidence type="ECO:0000313" key="1">
    <source>
        <dbReference type="EMBL" id="KAJ5495921.1"/>
    </source>
</evidence>
<dbReference type="AlphaFoldDB" id="A0A9W9XMU7"/>
<reference evidence="1" key="2">
    <citation type="journal article" date="2023" name="IMA Fungus">
        <title>Comparative genomic study of the Penicillium genus elucidates a diverse pangenome and 15 lateral gene transfer events.</title>
        <authorList>
            <person name="Petersen C."/>
            <person name="Sorensen T."/>
            <person name="Nielsen M.R."/>
            <person name="Sondergaard T.E."/>
            <person name="Sorensen J.L."/>
            <person name="Fitzpatrick D.A."/>
            <person name="Frisvad J.C."/>
            <person name="Nielsen K.L."/>
        </authorList>
    </citation>
    <scope>NUCLEOTIDE SEQUENCE</scope>
    <source>
        <strain evidence="1">IBT 30728</strain>
    </source>
</reference>
<dbReference type="EMBL" id="JAPWDQ010000001">
    <property type="protein sequence ID" value="KAJ5495921.1"/>
    <property type="molecule type" value="Genomic_DNA"/>
</dbReference>
<organism evidence="1 2">
    <name type="scientific">Penicillium diatomitis</name>
    <dbReference type="NCBI Taxonomy" id="2819901"/>
    <lineage>
        <taxon>Eukaryota</taxon>
        <taxon>Fungi</taxon>
        <taxon>Dikarya</taxon>
        <taxon>Ascomycota</taxon>
        <taxon>Pezizomycotina</taxon>
        <taxon>Eurotiomycetes</taxon>
        <taxon>Eurotiomycetidae</taxon>
        <taxon>Eurotiales</taxon>
        <taxon>Aspergillaceae</taxon>
        <taxon>Penicillium</taxon>
    </lineage>
</organism>
<comment type="caution">
    <text evidence="1">The sequence shown here is derived from an EMBL/GenBank/DDBJ whole genome shotgun (WGS) entry which is preliminary data.</text>
</comment>
<sequence>MDQIKGAIVKLTYEIRHGFYPELRRKSSHEEIVCAFLEKLSECGNDEHERNQANRNDKL</sequence>
<gene>
    <name evidence="1" type="ORF">N7539_001037</name>
</gene>
<accession>A0A9W9XMU7</accession>